<keyword evidence="2" id="KW-1185">Reference proteome</keyword>
<dbReference type="EMBL" id="JAEAOA010001492">
    <property type="protein sequence ID" value="KAK3606022.1"/>
    <property type="molecule type" value="Genomic_DNA"/>
</dbReference>
<proteinExistence type="predicted"/>
<evidence type="ECO:0000313" key="2">
    <source>
        <dbReference type="Proteomes" id="UP001195483"/>
    </source>
</evidence>
<reference evidence="1" key="3">
    <citation type="submission" date="2023-05" db="EMBL/GenBank/DDBJ databases">
        <authorList>
            <person name="Smith C.H."/>
        </authorList>
    </citation>
    <scope>NUCLEOTIDE SEQUENCE</scope>
    <source>
        <strain evidence="1">CHS0354</strain>
        <tissue evidence="1">Mantle</tissue>
    </source>
</reference>
<gene>
    <name evidence="1" type="ORF">CHS0354_025060</name>
</gene>
<dbReference type="AlphaFoldDB" id="A0AAE0T8Z5"/>
<protein>
    <submittedName>
        <fullName evidence="1">Uncharacterized protein</fullName>
    </submittedName>
</protein>
<organism evidence="1 2">
    <name type="scientific">Potamilus streckersoni</name>
    <dbReference type="NCBI Taxonomy" id="2493646"/>
    <lineage>
        <taxon>Eukaryota</taxon>
        <taxon>Metazoa</taxon>
        <taxon>Spiralia</taxon>
        <taxon>Lophotrochozoa</taxon>
        <taxon>Mollusca</taxon>
        <taxon>Bivalvia</taxon>
        <taxon>Autobranchia</taxon>
        <taxon>Heteroconchia</taxon>
        <taxon>Palaeoheterodonta</taxon>
        <taxon>Unionida</taxon>
        <taxon>Unionoidea</taxon>
        <taxon>Unionidae</taxon>
        <taxon>Ambleminae</taxon>
        <taxon>Lampsilini</taxon>
        <taxon>Potamilus</taxon>
    </lineage>
</organism>
<reference evidence="1" key="2">
    <citation type="journal article" date="2021" name="Genome Biol. Evol.">
        <title>Developing a high-quality reference genome for a parasitic bivalve with doubly uniparental inheritance (Bivalvia: Unionida).</title>
        <authorList>
            <person name="Smith C.H."/>
        </authorList>
    </citation>
    <scope>NUCLEOTIDE SEQUENCE</scope>
    <source>
        <strain evidence="1">CHS0354</strain>
        <tissue evidence="1">Mantle</tissue>
    </source>
</reference>
<evidence type="ECO:0000313" key="1">
    <source>
        <dbReference type="EMBL" id="KAK3606022.1"/>
    </source>
</evidence>
<accession>A0AAE0T8Z5</accession>
<dbReference type="Proteomes" id="UP001195483">
    <property type="component" value="Unassembled WGS sequence"/>
</dbReference>
<comment type="caution">
    <text evidence="1">The sequence shown here is derived from an EMBL/GenBank/DDBJ whole genome shotgun (WGS) entry which is preliminary data.</text>
</comment>
<sequence length="82" mass="9495">MQSFKITTEVDIELVGINVDNNKDMDVCFYQTKRSTKNKNKSSMKKNNNFLIHLQNHNKSTCHLISKKKTIQVLTRMPLAVV</sequence>
<reference evidence="1" key="1">
    <citation type="journal article" date="2021" name="Genome Biol. Evol.">
        <title>A High-Quality Reference Genome for a Parasitic Bivalve with Doubly Uniparental Inheritance (Bivalvia: Unionida).</title>
        <authorList>
            <person name="Smith C.H."/>
        </authorList>
    </citation>
    <scope>NUCLEOTIDE SEQUENCE</scope>
    <source>
        <strain evidence="1">CHS0354</strain>
    </source>
</reference>
<name>A0AAE0T8Z5_9BIVA</name>